<dbReference type="EMBL" id="LR216287">
    <property type="protein sequence ID" value="VFJ13609.1"/>
    <property type="molecule type" value="Genomic_DNA"/>
</dbReference>
<accession>A0A484I796</accession>
<dbReference type="KEGG" id="nfn:NFRAN_1287"/>
<sequence length="49" mass="5688">MTHFILVTHFNLSSLTGYNIHRGQEYDPKILLCPSLNMLGKVMFTNIFM</sequence>
<dbReference type="AlphaFoldDB" id="A0A484I796"/>
<gene>
    <name evidence="1" type="ORF">NFRAN_1287</name>
</gene>
<name>A0A484I796_9ARCH</name>
<organism evidence="1 2">
    <name type="scientific">Candidatus Nitrosocosmicus franklandianus</name>
    <dbReference type="NCBI Taxonomy" id="1798806"/>
    <lineage>
        <taxon>Archaea</taxon>
        <taxon>Nitrososphaerota</taxon>
        <taxon>Nitrososphaeria</taxon>
        <taxon>Nitrososphaerales</taxon>
        <taxon>Nitrososphaeraceae</taxon>
        <taxon>Candidatus Nitrosocosmicus</taxon>
    </lineage>
</organism>
<evidence type="ECO:0000313" key="2">
    <source>
        <dbReference type="Proteomes" id="UP000294299"/>
    </source>
</evidence>
<protein>
    <submittedName>
        <fullName evidence="1">Uncharacterized protein</fullName>
    </submittedName>
</protein>
<reference evidence="1 2" key="1">
    <citation type="submission" date="2019-02" db="EMBL/GenBank/DDBJ databases">
        <authorList>
            <person name="Lehtovirta-Morley E L."/>
        </authorList>
    </citation>
    <scope>NUCLEOTIDE SEQUENCE [LARGE SCALE GENOMIC DNA]</scope>
    <source>
        <strain evidence="1">NFRAN1</strain>
    </source>
</reference>
<proteinExistence type="predicted"/>
<evidence type="ECO:0000313" key="1">
    <source>
        <dbReference type="EMBL" id="VFJ13609.1"/>
    </source>
</evidence>
<keyword evidence="2" id="KW-1185">Reference proteome</keyword>
<dbReference type="Proteomes" id="UP000294299">
    <property type="component" value="Chromosome NFRAN"/>
</dbReference>